<dbReference type="AlphaFoldDB" id="A0A8J8NW00"/>
<keyword evidence="1" id="KW-0479">Metal-binding</keyword>
<dbReference type="OrthoDB" id="9984778at2759"/>
<organism evidence="4 5">
    <name type="scientific">Halteria grandinella</name>
    <dbReference type="NCBI Taxonomy" id="5974"/>
    <lineage>
        <taxon>Eukaryota</taxon>
        <taxon>Sar</taxon>
        <taxon>Alveolata</taxon>
        <taxon>Ciliophora</taxon>
        <taxon>Intramacronucleata</taxon>
        <taxon>Spirotrichea</taxon>
        <taxon>Stichotrichia</taxon>
        <taxon>Sporadotrichida</taxon>
        <taxon>Halteriidae</taxon>
        <taxon>Halteria</taxon>
    </lineage>
</organism>
<dbReference type="InterPro" id="IPR013083">
    <property type="entry name" value="Znf_RING/FYVE/PHD"/>
</dbReference>
<comment type="caution">
    <text evidence="4">The sequence shown here is derived from an EMBL/GenBank/DDBJ whole genome shotgun (WGS) entry which is preliminary data.</text>
</comment>
<dbReference type="GO" id="GO:0061630">
    <property type="term" value="F:ubiquitin protein ligase activity"/>
    <property type="evidence" value="ECO:0007669"/>
    <property type="project" value="TreeGrafter"/>
</dbReference>
<keyword evidence="1" id="KW-0862">Zinc</keyword>
<keyword evidence="2" id="KW-1133">Transmembrane helix</keyword>
<evidence type="ECO:0000256" key="2">
    <source>
        <dbReference type="SAM" id="Phobius"/>
    </source>
</evidence>
<dbReference type="GO" id="GO:0006511">
    <property type="term" value="P:ubiquitin-dependent protein catabolic process"/>
    <property type="evidence" value="ECO:0007669"/>
    <property type="project" value="TreeGrafter"/>
</dbReference>
<feature type="domain" description="RING-type" evidence="3">
    <location>
        <begin position="322"/>
        <end position="368"/>
    </location>
</feature>
<keyword evidence="2" id="KW-0472">Membrane</keyword>
<sequence length="383" mass="45063">MPLNNSNYSLEVNIRDPSLPLNPNDPWRQRHDLQLQQEFQEVQEAFTVWLTEFKEEDLKLLKLCLLGIVSVQVVIWACAQIDCGIPINQWLSVFSIFLFINVVMIARKLFIIDAYLDRIIARQMPYQEARGHLAQTIHHLKSIAVFIQFNEVFEVLWIFKGLKTFYSEDNVCSWEKSHSFGFILMFVVLTLGFILILKWTFKLLEIVLIVLNTLKRLVLGRWYRLIERLRGRRPRERTRDNNDLMWTFMNPNPPPNRQEVSFITSVGLPLRPDVYAVESILYSHQTRRQNSHDTSLDPRLNADISSLFFKVKKSSSDMTINCPICLEDLNKASQCNISLPCDSQRRHTFHEKCLQDWLKMKHECPLCKKPVKPHRATYLEMQV</sequence>
<evidence type="ECO:0000259" key="3">
    <source>
        <dbReference type="PROSITE" id="PS50089"/>
    </source>
</evidence>
<gene>
    <name evidence="4" type="ORF">FGO68_gene16731</name>
</gene>
<dbReference type="InterPro" id="IPR001841">
    <property type="entry name" value="Znf_RING"/>
</dbReference>
<dbReference type="InterPro" id="IPR051826">
    <property type="entry name" value="E3_ubiquitin-ligase_domain"/>
</dbReference>
<accession>A0A8J8NW00</accession>
<feature type="transmembrane region" description="Helical" evidence="2">
    <location>
        <begin position="63"/>
        <end position="87"/>
    </location>
</feature>
<dbReference type="GO" id="GO:0008270">
    <property type="term" value="F:zinc ion binding"/>
    <property type="evidence" value="ECO:0007669"/>
    <property type="project" value="UniProtKB-KW"/>
</dbReference>
<dbReference type="PANTHER" id="PTHR22765">
    <property type="entry name" value="RING FINGER AND PROTEASE ASSOCIATED DOMAIN-CONTAINING"/>
    <property type="match status" value="1"/>
</dbReference>
<name>A0A8J8NW00_HALGN</name>
<dbReference type="SUPFAM" id="SSF57850">
    <property type="entry name" value="RING/U-box"/>
    <property type="match status" value="1"/>
</dbReference>
<dbReference type="EMBL" id="RRYP01005291">
    <property type="protein sequence ID" value="TNV82168.1"/>
    <property type="molecule type" value="Genomic_DNA"/>
</dbReference>
<feature type="transmembrane region" description="Helical" evidence="2">
    <location>
        <begin position="180"/>
        <end position="197"/>
    </location>
</feature>
<evidence type="ECO:0000256" key="1">
    <source>
        <dbReference type="PROSITE-ProRule" id="PRU00175"/>
    </source>
</evidence>
<reference evidence="4" key="1">
    <citation type="submission" date="2019-06" db="EMBL/GenBank/DDBJ databases">
        <authorList>
            <person name="Zheng W."/>
        </authorList>
    </citation>
    <scope>NUCLEOTIDE SEQUENCE</scope>
    <source>
        <strain evidence="4">QDHG01</strain>
    </source>
</reference>
<dbReference type="PANTHER" id="PTHR22765:SF434">
    <property type="entry name" value="GB|AAD18119.1-RELATED"/>
    <property type="match status" value="1"/>
</dbReference>
<keyword evidence="2" id="KW-0812">Transmembrane</keyword>
<proteinExistence type="predicted"/>
<dbReference type="Proteomes" id="UP000785679">
    <property type="component" value="Unassembled WGS sequence"/>
</dbReference>
<protein>
    <recommendedName>
        <fullName evidence="3">RING-type domain-containing protein</fullName>
    </recommendedName>
</protein>
<dbReference type="PROSITE" id="PS50089">
    <property type="entry name" value="ZF_RING_2"/>
    <property type="match status" value="1"/>
</dbReference>
<evidence type="ECO:0000313" key="5">
    <source>
        <dbReference type="Proteomes" id="UP000785679"/>
    </source>
</evidence>
<feature type="transmembrane region" description="Helical" evidence="2">
    <location>
        <begin position="93"/>
        <end position="116"/>
    </location>
</feature>
<keyword evidence="5" id="KW-1185">Reference proteome</keyword>
<dbReference type="Pfam" id="PF13639">
    <property type="entry name" value="zf-RING_2"/>
    <property type="match status" value="1"/>
</dbReference>
<dbReference type="GO" id="GO:0005737">
    <property type="term" value="C:cytoplasm"/>
    <property type="evidence" value="ECO:0007669"/>
    <property type="project" value="TreeGrafter"/>
</dbReference>
<dbReference type="Gene3D" id="3.30.40.10">
    <property type="entry name" value="Zinc/RING finger domain, C3HC4 (zinc finger)"/>
    <property type="match status" value="1"/>
</dbReference>
<evidence type="ECO:0000313" key="4">
    <source>
        <dbReference type="EMBL" id="TNV82168.1"/>
    </source>
</evidence>
<keyword evidence="1" id="KW-0863">Zinc-finger</keyword>